<dbReference type="Proteomes" id="UP001370490">
    <property type="component" value="Unassembled WGS sequence"/>
</dbReference>
<dbReference type="FunFam" id="3.30.1330.10:FF:000007">
    <property type="entry name" value="Phosphoribosylformylglycinamidine synthase, putative"/>
    <property type="match status" value="1"/>
</dbReference>
<organism evidence="14 15">
    <name type="scientific">Dillenia turbinata</name>
    <dbReference type="NCBI Taxonomy" id="194707"/>
    <lineage>
        <taxon>Eukaryota</taxon>
        <taxon>Viridiplantae</taxon>
        <taxon>Streptophyta</taxon>
        <taxon>Embryophyta</taxon>
        <taxon>Tracheophyta</taxon>
        <taxon>Spermatophyta</taxon>
        <taxon>Magnoliopsida</taxon>
        <taxon>eudicotyledons</taxon>
        <taxon>Gunneridae</taxon>
        <taxon>Pentapetalae</taxon>
        <taxon>Dilleniales</taxon>
        <taxon>Dilleniaceae</taxon>
        <taxon>Dillenia</taxon>
    </lineage>
</organism>
<dbReference type="PANTHER" id="PTHR10099">
    <property type="entry name" value="PHOSPHORIBOSYLFORMYLGLYCINAMIDINE SYNTHASE"/>
    <property type="match status" value="1"/>
</dbReference>
<dbReference type="Pfam" id="PF22689">
    <property type="entry name" value="FGAR-AT_PurM_N-like"/>
    <property type="match status" value="1"/>
</dbReference>
<dbReference type="InterPro" id="IPR036921">
    <property type="entry name" value="PurM-like_N_sf"/>
</dbReference>
<gene>
    <name evidence="14" type="ORF">RJ641_005588</name>
</gene>
<name>A0AAN8VKN6_9MAGN</name>
<dbReference type="GO" id="GO:0004642">
    <property type="term" value="F:phosphoribosylformylglycinamidine synthase activity"/>
    <property type="evidence" value="ECO:0007669"/>
    <property type="project" value="UniProtKB-EC"/>
</dbReference>
<evidence type="ECO:0000256" key="8">
    <source>
        <dbReference type="ARBA" id="ARBA00022840"/>
    </source>
</evidence>
<evidence type="ECO:0000256" key="12">
    <source>
        <dbReference type="ARBA" id="ARBA00032632"/>
    </source>
</evidence>
<evidence type="ECO:0000256" key="2">
    <source>
        <dbReference type="ARBA" id="ARBA00008608"/>
    </source>
</evidence>
<evidence type="ECO:0000256" key="1">
    <source>
        <dbReference type="ARBA" id="ARBA00004920"/>
    </source>
</evidence>
<dbReference type="PANTHER" id="PTHR10099:SF1">
    <property type="entry name" value="PHOSPHORIBOSYLFORMYLGLYCINAMIDINE SYNTHASE"/>
    <property type="match status" value="1"/>
</dbReference>
<evidence type="ECO:0000256" key="3">
    <source>
        <dbReference type="ARBA" id="ARBA00012747"/>
    </source>
</evidence>
<keyword evidence="5" id="KW-0479">Metal-binding</keyword>
<dbReference type="EMBL" id="JBAMMX010000013">
    <property type="protein sequence ID" value="KAK6929383.1"/>
    <property type="molecule type" value="Genomic_DNA"/>
</dbReference>
<comment type="pathway">
    <text evidence="1">Purine metabolism; IMP biosynthesis via de novo pathway; 5-amino-1-(5-phospho-D-ribosyl)imidazole from N(2)-formyl-N(1)-(5-phospho-D-ribosyl)glycinamide: step 1/2.</text>
</comment>
<dbReference type="SUPFAM" id="SSF56042">
    <property type="entry name" value="PurM C-terminal domain-like"/>
    <property type="match status" value="1"/>
</dbReference>
<evidence type="ECO:0000256" key="11">
    <source>
        <dbReference type="ARBA" id="ARBA00029823"/>
    </source>
</evidence>
<evidence type="ECO:0000256" key="9">
    <source>
        <dbReference type="ARBA" id="ARBA00022842"/>
    </source>
</evidence>
<evidence type="ECO:0000313" key="15">
    <source>
        <dbReference type="Proteomes" id="UP001370490"/>
    </source>
</evidence>
<accession>A0AAN8VKN6</accession>
<evidence type="ECO:0000256" key="5">
    <source>
        <dbReference type="ARBA" id="ARBA00022723"/>
    </source>
</evidence>
<keyword evidence="10" id="KW-0315">Glutamine amidotransferase</keyword>
<evidence type="ECO:0000256" key="10">
    <source>
        <dbReference type="ARBA" id="ARBA00022962"/>
    </source>
</evidence>
<dbReference type="Gene3D" id="3.90.650.10">
    <property type="entry name" value="PurM-like C-terminal domain"/>
    <property type="match status" value="1"/>
</dbReference>
<feature type="domain" description="FGAR-AT PurM N-terminal-like" evidence="13">
    <location>
        <begin position="24"/>
        <end position="177"/>
    </location>
</feature>
<proteinExistence type="inferred from homology"/>
<keyword evidence="15" id="KW-1185">Reference proteome</keyword>
<keyword evidence="9" id="KW-0460">Magnesium</keyword>
<keyword evidence="6" id="KW-0547">Nucleotide-binding</keyword>
<protein>
    <recommendedName>
        <fullName evidence="3">phosphoribosylformylglycinamidine synthase</fullName>
        <ecNumber evidence="3">6.3.5.3</ecNumber>
    </recommendedName>
    <alternativeName>
        <fullName evidence="12">Formylglycinamide ribonucleotide amidotransferase</fullName>
    </alternativeName>
    <alternativeName>
        <fullName evidence="11">Formylglycinamide ribotide amidotransferase</fullName>
    </alternativeName>
</protein>
<dbReference type="AlphaFoldDB" id="A0AAN8VKN6"/>
<dbReference type="InterPro" id="IPR055181">
    <property type="entry name" value="FGAR-AT_PurM_N-like"/>
</dbReference>
<dbReference type="GO" id="GO:0005524">
    <property type="term" value="F:ATP binding"/>
    <property type="evidence" value="ECO:0007669"/>
    <property type="project" value="UniProtKB-KW"/>
</dbReference>
<dbReference type="GO" id="GO:0005737">
    <property type="term" value="C:cytoplasm"/>
    <property type="evidence" value="ECO:0007669"/>
    <property type="project" value="TreeGrafter"/>
</dbReference>
<dbReference type="Gene3D" id="3.30.1330.10">
    <property type="entry name" value="PurM-like, N-terminal domain"/>
    <property type="match status" value="1"/>
</dbReference>
<evidence type="ECO:0000256" key="7">
    <source>
        <dbReference type="ARBA" id="ARBA00022755"/>
    </source>
</evidence>
<comment type="similarity">
    <text evidence="2">In the N-terminal section; belongs to the FGAMS family.</text>
</comment>
<dbReference type="GO" id="GO:0046872">
    <property type="term" value="F:metal ion binding"/>
    <property type="evidence" value="ECO:0007669"/>
    <property type="project" value="UniProtKB-KW"/>
</dbReference>
<keyword evidence="8" id="KW-0067">ATP-binding</keyword>
<keyword evidence="4" id="KW-0436">Ligase</keyword>
<sequence>MDIAPGITVIDSLKRVLRLPSVCSKRFLTTKVDRCVTGLVAQQQTVGPLKITLSDVAVIVQTYSDFTGGACAIGEQSIKGLLDPKAMLRLAVGEALTNLVWAKITSRSDVKASGNWMYAAKLDGEGAAMYDAAIALSEAMIELGIAIDGGKDSLSMAAHASDEVVEAPGNRVISADATCPDITKIVTPHLKLGNDGVLVHIDLAKGKQRLGGSALAQAFDLVGDECPDPEDVSYLKRVFEGVQELLTDGLISAGHDISDGGLILELSSRGNLLQTLFSGKLGLVLEVSKHELGVVLEKLQNFSISAEIVGQVTAAPMVEVKFDGIAHLNEEMSLLRDLWEDTSFKLEKFQRLASCVDSEREGLKSRHEPS</sequence>
<reference evidence="14 15" key="1">
    <citation type="submission" date="2023-12" db="EMBL/GenBank/DDBJ databases">
        <title>A high-quality genome assembly for Dillenia turbinata (Dilleniales).</title>
        <authorList>
            <person name="Chanderbali A."/>
        </authorList>
    </citation>
    <scope>NUCLEOTIDE SEQUENCE [LARGE SCALE GENOMIC DNA]</scope>
    <source>
        <strain evidence="14">LSX21</strain>
        <tissue evidence="14">Leaf</tissue>
    </source>
</reference>
<dbReference type="EC" id="6.3.5.3" evidence="3"/>
<dbReference type="SUPFAM" id="SSF55326">
    <property type="entry name" value="PurM N-terminal domain-like"/>
    <property type="match status" value="1"/>
</dbReference>
<dbReference type="GO" id="GO:0006164">
    <property type="term" value="P:purine nucleotide biosynthetic process"/>
    <property type="evidence" value="ECO:0007669"/>
    <property type="project" value="UniProtKB-KW"/>
</dbReference>
<comment type="caution">
    <text evidence="14">The sequence shown here is derived from an EMBL/GenBank/DDBJ whole genome shotgun (WGS) entry which is preliminary data.</text>
</comment>
<evidence type="ECO:0000259" key="13">
    <source>
        <dbReference type="Pfam" id="PF22689"/>
    </source>
</evidence>
<evidence type="ECO:0000256" key="4">
    <source>
        <dbReference type="ARBA" id="ARBA00022598"/>
    </source>
</evidence>
<keyword evidence="7" id="KW-0658">Purine biosynthesis</keyword>
<dbReference type="InterPro" id="IPR036676">
    <property type="entry name" value="PurM-like_C_sf"/>
</dbReference>
<dbReference type="CDD" id="cd02204">
    <property type="entry name" value="PurL_repeat2"/>
    <property type="match status" value="1"/>
</dbReference>
<evidence type="ECO:0000313" key="14">
    <source>
        <dbReference type="EMBL" id="KAK6929383.1"/>
    </source>
</evidence>
<evidence type="ECO:0000256" key="6">
    <source>
        <dbReference type="ARBA" id="ARBA00022741"/>
    </source>
</evidence>